<evidence type="ECO:0000256" key="5">
    <source>
        <dbReference type="SAM" id="Phobius"/>
    </source>
</evidence>
<dbReference type="SMART" id="SM00199">
    <property type="entry name" value="SCY"/>
    <property type="match status" value="1"/>
</dbReference>
<dbReference type="InterPro" id="IPR033899">
    <property type="entry name" value="CXC_Chemokine_domain"/>
</dbReference>
<keyword evidence="5" id="KW-0472">Membrane</keyword>
<dbReference type="GeneID" id="101990545"/>
<dbReference type="InterPro" id="IPR001811">
    <property type="entry name" value="Chemokine_IL8-like_dom"/>
</dbReference>
<accession>A0ABM0L610</accession>
<protein>
    <recommendedName>
        <fullName evidence="4">C-X-C motif chemokine</fullName>
    </recommendedName>
</protein>
<dbReference type="SUPFAM" id="SSF54117">
    <property type="entry name" value="Interleukin 8-like chemokines"/>
    <property type="match status" value="1"/>
</dbReference>
<gene>
    <name evidence="8" type="primary">Cxcl11</name>
</gene>
<keyword evidence="3" id="KW-1015">Disulfide bond</keyword>
<dbReference type="InterPro" id="IPR018048">
    <property type="entry name" value="Chemokine_CXC_CS"/>
</dbReference>
<organism evidence="7 8">
    <name type="scientific">Microtus ochrogaster</name>
    <name type="common">Prairie vole</name>
    <dbReference type="NCBI Taxonomy" id="79684"/>
    <lineage>
        <taxon>Eukaryota</taxon>
        <taxon>Metazoa</taxon>
        <taxon>Chordata</taxon>
        <taxon>Craniata</taxon>
        <taxon>Vertebrata</taxon>
        <taxon>Euteleostomi</taxon>
        <taxon>Mammalia</taxon>
        <taxon>Eutheria</taxon>
        <taxon>Euarchontoglires</taxon>
        <taxon>Glires</taxon>
        <taxon>Rodentia</taxon>
        <taxon>Myomorpha</taxon>
        <taxon>Muroidea</taxon>
        <taxon>Cricetidae</taxon>
        <taxon>Arvicolinae</taxon>
        <taxon>Microtus</taxon>
    </lineage>
</organism>
<comment type="similarity">
    <text evidence="1 4">Belongs to the intercrine alpha (chemokine CxC) family.</text>
</comment>
<keyword evidence="5" id="KW-1133">Transmembrane helix</keyword>
<keyword evidence="4" id="KW-0145">Chemotaxis</keyword>
<evidence type="ECO:0000256" key="3">
    <source>
        <dbReference type="ARBA" id="ARBA00023157"/>
    </source>
</evidence>
<comment type="subcellular location">
    <subcellularLocation>
        <location evidence="4">Secreted</location>
    </subcellularLocation>
</comment>
<evidence type="ECO:0000256" key="4">
    <source>
        <dbReference type="RuleBase" id="RU361149"/>
    </source>
</evidence>
<proteinExistence type="inferred from homology"/>
<feature type="domain" description="Chemokine interleukin-8-like" evidence="6">
    <location>
        <begin position="58"/>
        <end position="123"/>
    </location>
</feature>
<feature type="transmembrane region" description="Helical" evidence="5">
    <location>
        <begin position="36"/>
        <end position="56"/>
    </location>
</feature>
<dbReference type="Pfam" id="PF00048">
    <property type="entry name" value="IL8"/>
    <property type="match status" value="1"/>
</dbReference>
<reference evidence="8" key="1">
    <citation type="submission" date="2025-08" db="UniProtKB">
        <authorList>
            <consortium name="RefSeq"/>
        </authorList>
    </citation>
    <scope>IDENTIFICATION</scope>
</reference>
<dbReference type="RefSeq" id="XP_005359669.2">
    <property type="nucleotide sequence ID" value="XM_005359612.2"/>
</dbReference>
<keyword evidence="7" id="KW-1185">Reference proteome</keyword>
<dbReference type="Gene3D" id="2.40.50.40">
    <property type="match status" value="1"/>
</dbReference>
<evidence type="ECO:0000259" key="6">
    <source>
        <dbReference type="SMART" id="SM00199"/>
    </source>
</evidence>
<evidence type="ECO:0000313" key="8">
    <source>
        <dbReference type="RefSeq" id="XP_005359669.2"/>
    </source>
</evidence>
<keyword evidence="4" id="KW-0964">Secreted</keyword>
<evidence type="ECO:0000256" key="2">
    <source>
        <dbReference type="ARBA" id="ARBA00022514"/>
    </source>
</evidence>
<name>A0ABM0L610_MICOH</name>
<evidence type="ECO:0000256" key="1">
    <source>
        <dbReference type="ARBA" id="ARBA00010665"/>
    </source>
</evidence>
<dbReference type="PROSITE" id="PS00471">
    <property type="entry name" value="SMALL_CYTOKINES_CXC"/>
    <property type="match status" value="1"/>
</dbReference>
<evidence type="ECO:0000313" key="7">
    <source>
        <dbReference type="Proteomes" id="UP000694915"/>
    </source>
</evidence>
<dbReference type="Proteomes" id="UP000694915">
    <property type="component" value="Linkage group LG1"/>
</dbReference>
<dbReference type="InterPro" id="IPR036048">
    <property type="entry name" value="Interleukin_8-like_sf"/>
</dbReference>
<keyword evidence="5" id="KW-0812">Transmembrane</keyword>
<sequence>MGKGMFWKSLSPGTPQTIGAHQSRGRAAAAGVDMKGIAIAFAVLICSTAVQGFTMFRAGRCLCIDPGVKAVRMADIERVSVIYPTRGCAKVEVIVTLKANKGERCLNPKSKQARIIQQAIERKSSLKRQNHVKS</sequence>
<dbReference type="CDD" id="cd00273">
    <property type="entry name" value="Chemokine_CXC"/>
    <property type="match status" value="1"/>
</dbReference>
<keyword evidence="2 4" id="KW-0202">Cytokine</keyword>